<name>A0AAP0HIJ4_9MAGN</name>
<gene>
    <name evidence="2" type="ORF">Scep_027476</name>
</gene>
<comment type="caution">
    <text evidence="2">The sequence shown here is derived from an EMBL/GenBank/DDBJ whole genome shotgun (WGS) entry which is preliminary data.</text>
</comment>
<organism evidence="2 3">
    <name type="scientific">Stephania cephalantha</name>
    <dbReference type="NCBI Taxonomy" id="152367"/>
    <lineage>
        <taxon>Eukaryota</taxon>
        <taxon>Viridiplantae</taxon>
        <taxon>Streptophyta</taxon>
        <taxon>Embryophyta</taxon>
        <taxon>Tracheophyta</taxon>
        <taxon>Spermatophyta</taxon>
        <taxon>Magnoliopsida</taxon>
        <taxon>Ranunculales</taxon>
        <taxon>Menispermaceae</taxon>
        <taxon>Menispermoideae</taxon>
        <taxon>Cissampelideae</taxon>
        <taxon>Stephania</taxon>
    </lineage>
</organism>
<evidence type="ECO:0000256" key="1">
    <source>
        <dbReference type="SAM" id="MobiDB-lite"/>
    </source>
</evidence>
<feature type="region of interest" description="Disordered" evidence="1">
    <location>
        <begin position="1"/>
        <end position="84"/>
    </location>
</feature>
<evidence type="ECO:0000313" key="2">
    <source>
        <dbReference type="EMBL" id="KAK9088394.1"/>
    </source>
</evidence>
<accession>A0AAP0HIJ4</accession>
<dbReference type="Proteomes" id="UP001419268">
    <property type="component" value="Unassembled WGS sequence"/>
</dbReference>
<evidence type="ECO:0000313" key="3">
    <source>
        <dbReference type="Proteomes" id="UP001419268"/>
    </source>
</evidence>
<dbReference type="EMBL" id="JBBNAG010000012">
    <property type="protein sequence ID" value="KAK9088394.1"/>
    <property type="molecule type" value="Genomic_DNA"/>
</dbReference>
<keyword evidence="3" id="KW-1185">Reference proteome</keyword>
<dbReference type="AlphaFoldDB" id="A0AAP0HIJ4"/>
<protein>
    <submittedName>
        <fullName evidence="2">Uncharacterized protein</fullName>
    </submittedName>
</protein>
<sequence length="223" mass="24234">MRRKRAERRSADGVGVRQRTSRGRRERAAAREGKRARRRSDRGVEASACDVEEERGDESRTTTTMADDGDGGGDDGATAVKEVSGGLRRERTGRMGFRSVDLLRLSFQLVTDMKSDLSQIEVDLEMIQNMVFGLVRFCSSSSGTRGSAIVPLPIADGESNFTNLSSKNALSSNIQRGISSDHVASAPPEDLIPRSEVCLNQDTVGHLIFEISLIACLDSLSSL</sequence>
<proteinExistence type="predicted"/>
<reference evidence="2 3" key="1">
    <citation type="submission" date="2024-01" db="EMBL/GenBank/DDBJ databases">
        <title>Genome assemblies of Stephania.</title>
        <authorList>
            <person name="Yang L."/>
        </authorList>
    </citation>
    <scope>NUCLEOTIDE SEQUENCE [LARGE SCALE GENOMIC DNA]</scope>
    <source>
        <strain evidence="2">JXDWG</strain>
        <tissue evidence="2">Leaf</tissue>
    </source>
</reference>